<comment type="caution">
    <text evidence="10">The sequence shown here is derived from an EMBL/GenBank/DDBJ whole genome shotgun (WGS) entry which is preliminary data.</text>
</comment>
<proteinExistence type="inferred from homology"/>
<keyword evidence="5 9" id="KW-1133">Transmembrane helix</keyword>
<comment type="similarity">
    <text evidence="2">Belongs to the NEMP family.</text>
</comment>
<reference evidence="10 11" key="1">
    <citation type="journal article" date="2024" name="Nat. Commun.">
        <title>Phylogenomics reveals the evolutionary origins of lichenization in chlorophyte algae.</title>
        <authorList>
            <person name="Puginier C."/>
            <person name="Libourel C."/>
            <person name="Otte J."/>
            <person name="Skaloud P."/>
            <person name="Haon M."/>
            <person name="Grisel S."/>
            <person name="Petersen M."/>
            <person name="Berrin J.G."/>
            <person name="Delaux P.M."/>
            <person name="Dal Grande F."/>
            <person name="Keller J."/>
        </authorList>
    </citation>
    <scope>NUCLEOTIDE SEQUENCE [LARGE SCALE GENOMIC DNA]</scope>
    <source>
        <strain evidence="10 11">SAG 216-7</strain>
    </source>
</reference>
<sequence>MAPISISVGRQSSYSALEQGKGPPDTLVAVADSKGAQRHQSGFVCSATVEEKVSYVQLAQEVLGAALYWWAGPLSHSIFFRLSAGSLGFMLLSVLILIFVLSRALPNKKGMGAAFAVLGSTFTGLMRYCFGRWIPTFEQLMYSKVALAYLGASGLVGLAVTYYYDSEANTKLQNILKYGLKLLGLALIATSTSMPEASIALASCLLALDIAVHARGFRRTGSSVMGAGRDAGQLADAALHKVGQRLGLGSPQTQRRAAPPIVLDSPPSTTGSSQDLNAAASLPLPGEQDSRPEQNGGFSHTPRAQMLTSRQEGANGVESPLVARGLIFNERTGKTIKIGAATYNKLILEGYTPDRAAGVLTPPVAKKGTLKNAGVNVTQLPEIASPKSPRSRSMRQSR</sequence>
<keyword evidence="11" id="KW-1185">Reference proteome</keyword>
<evidence type="ECO:0000256" key="9">
    <source>
        <dbReference type="SAM" id="Phobius"/>
    </source>
</evidence>
<evidence type="ECO:0000256" key="2">
    <source>
        <dbReference type="ARBA" id="ARBA00005748"/>
    </source>
</evidence>
<keyword evidence="3 9" id="KW-0812">Transmembrane</keyword>
<organism evidence="10 11">
    <name type="scientific">Coccomyxa subellipsoidea</name>
    <dbReference type="NCBI Taxonomy" id="248742"/>
    <lineage>
        <taxon>Eukaryota</taxon>
        <taxon>Viridiplantae</taxon>
        <taxon>Chlorophyta</taxon>
        <taxon>core chlorophytes</taxon>
        <taxon>Trebouxiophyceae</taxon>
        <taxon>Trebouxiophyceae incertae sedis</taxon>
        <taxon>Coccomyxaceae</taxon>
        <taxon>Coccomyxa</taxon>
    </lineage>
</organism>
<keyword evidence="4" id="KW-0732">Signal</keyword>
<feature type="compositionally biased region" description="Polar residues" evidence="8">
    <location>
        <begin position="266"/>
        <end position="276"/>
    </location>
</feature>
<keyword evidence="7" id="KW-0539">Nucleus</keyword>
<name>A0ABR2YJP2_9CHLO</name>
<dbReference type="PANTHER" id="PTHR13598:SF1">
    <property type="entry name" value="AT07567P-RELATED"/>
    <property type="match status" value="1"/>
</dbReference>
<evidence type="ECO:0000256" key="7">
    <source>
        <dbReference type="ARBA" id="ARBA00023242"/>
    </source>
</evidence>
<dbReference type="Pfam" id="PF10225">
    <property type="entry name" value="NEMP"/>
    <property type="match status" value="1"/>
</dbReference>
<evidence type="ECO:0000256" key="4">
    <source>
        <dbReference type="ARBA" id="ARBA00022729"/>
    </source>
</evidence>
<feature type="transmembrane region" description="Helical" evidence="9">
    <location>
        <begin position="113"/>
        <end position="134"/>
    </location>
</feature>
<evidence type="ECO:0000256" key="5">
    <source>
        <dbReference type="ARBA" id="ARBA00022989"/>
    </source>
</evidence>
<evidence type="ECO:0000256" key="6">
    <source>
        <dbReference type="ARBA" id="ARBA00023136"/>
    </source>
</evidence>
<dbReference type="EMBL" id="JALJOT010000010">
    <property type="protein sequence ID" value="KAK9906578.1"/>
    <property type="molecule type" value="Genomic_DNA"/>
</dbReference>
<dbReference type="PANTHER" id="PTHR13598">
    <property type="entry name" value="AT07567P-RELATED"/>
    <property type="match status" value="1"/>
</dbReference>
<feature type="transmembrane region" description="Helical" evidence="9">
    <location>
        <begin position="78"/>
        <end position="101"/>
    </location>
</feature>
<feature type="region of interest" description="Disordered" evidence="8">
    <location>
        <begin position="248"/>
        <end position="301"/>
    </location>
</feature>
<evidence type="ECO:0000256" key="1">
    <source>
        <dbReference type="ARBA" id="ARBA00004575"/>
    </source>
</evidence>
<evidence type="ECO:0000313" key="10">
    <source>
        <dbReference type="EMBL" id="KAK9906578.1"/>
    </source>
</evidence>
<dbReference type="Proteomes" id="UP001491310">
    <property type="component" value="Unassembled WGS sequence"/>
</dbReference>
<evidence type="ECO:0000256" key="8">
    <source>
        <dbReference type="SAM" id="MobiDB-lite"/>
    </source>
</evidence>
<accession>A0ABR2YJP2</accession>
<feature type="transmembrane region" description="Helical" evidence="9">
    <location>
        <begin position="146"/>
        <end position="164"/>
    </location>
</feature>
<comment type="subcellular location">
    <subcellularLocation>
        <location evidence="1">Nucleus inner membrane</location>
        <topology evidence="1">Multi-pass membrane protein</topology>
        <orientation evidence="1">Nucleoplasmic side</orientation>
    </subcellularLocation>
</comment>
<protein>
    <recommendedName>
        <fullName evidence="12">Transmembrane protein</fullName>
    </recommendedName>
</protein>
<keyword evidence="6 9" id="KW-0472">Membrane</keyword>
<gene>
    <name evidence="10" type="ORF">WJX75_004502</name>
</gene>
<evidence type="ECO:0008006" key="12">
    <source>
        <dbReference type="Google" id="ProtNLM"/>
    </source>
</evidence>
<evidence type="ECO:0000313" key="11">
    <source>
        <dbReference type="Proteomes" id="UP001491310"/>
    </source>
</evidence>
<dbReference type="InterPro" id="IPR019358">
    <property type="entry name" value="NEMP_fam"/>
</dbReference>
<evidence type="ECO:0000256" key="3">
    <source>
        <dbReference type="ARBA" id="ARBA00022692"/>
    </source>
</evidence>